<dbReference type="Proteomes" id="UP000499080">
    <property type="component" value="Unassembled WGS sequence"/>
</dbReference>
<evidence type="ECO:0000313" key="3">
    <source>
        <dbReference type="Proteomes" id="UP000499080"/>
    </source>
</evidence>
<organism evidence="2 3">
    <name type="scientific">Araneus ventricosus</name>
    <name type="common">Orbweaver spider</name>
    <name type="synonym">Epeira ventricosa</name>
    <dbReference type="NCBI Taxonomy" id="182803"/>
    <lineage>
        <taxon>Eukaryota</taxon>
        <taxon>Metazoa</taxon>
        <taxon>Ecdysozoa</taxon>
        <taxon>Arthropoda</taxon>
        <taxon>Chelicerata</taxon>
        <taxon>Arachnida</taxon>
        <taxon>Araneae</taxon>
        <taxon>Araneomorphae</taxon>
        <taxon>Entelegynae</taxon>
        <taxon>Araneoidea</taxon>
        <taxon>Araneidae</taxon>
        <taxon>Araneus</taxon>
    </lineage>
</organism>
<comment type="caution">
    <text evidence="2">The sequence shown here is derived from an EMBL/GenBank/DDBJ whole genome shotgun (WGS) entry which is preliminary data.</text>
</comment>
<reference evidence="2 3" key="1">
    <citation type="journal article" date="2019" name="Sci. Rep.">
        <title>Orb-weaving spider Araneus ventricosus genome elucidates the spidroin gene catalogue.</title>
        <authorList>
            <person name="Kono N."/>
            <person name="Nakamura H."/>
            <person name="Ohtoshi R."/>
            <person name="Moran D.A.P."/>
            <person name="Shinohara A."/>
            <person name="Yoshida Y."/>
            <person name="Fujiwara M."/>
            <person name="Mori M."/>
            <person name="Tomita M."/>
            <person name="Arakawa K."/>
        </authorList>
    </citation>
    <scope>NUCLEOTIDE SEQUENCE [LARGE SCALE GENOMIC DNA]</scope>
</reference>
<evidence type="ECO:0000313" key="2">
    <source>
        <dbReference type="EMBL" id="GBM44699.1"/>
    </source>
</evidence>
<proteinExistence type="predicted"/>
<name>A0A4Y2FWD4_ARAVE</name>
<feature type="compositionally biased region" description="Polar residues" evidence="1">
    <location>
        <begin position="100"/>
        <end position="109"/>
    </location>
</feature>
<feature type="non-terminal residue" evidence="2">
    <location>
        <position position="109"/>
    </location>
</feature>
<protein>
    <recommendedName>
        <fullName evidence="4">DUF4817 domain-containing protein</fullName>
    </recommendedName>
</protein>
<accession>A0A4Y2FWD4</accession>
<sequence>MYYANEDGTSYLFTREYYYKKDVSAGLYVKAEGYGKIRPASYTVDQHKVVKRLREKICVTSRPRVLRPRNVGSKVSTGPAPQDSDSSLDENAGKGFGPVTGQQQCSVNE</sequence>
<dbReference type="EMBL" id="BGPR01097211">
    <property type="protein sequence ID" value="GBM44699.1"/>
    <property type="molecule type" value="Genomic_DNA"/>
</dbReference>
<evidence type="ECO:0000256" key="1">
    <source>
        <dbReference type="SAM" id="MobiDB-lite"/>
    </source>
</evidence>
<feature type="region of interest" description="Disordered" evidence="1">
    <location>
        <begin position="68"/>
        <end position="109"/>
    </location>
</feature>
<gene>
    <name evidence="2" type="ORF">AVEN_216276_1</name>
</gene>
<keyword evidence="3" id="KW-1185">Reference proteome</keyword>
<dbReference type="AlphaFoldDB" id="A0A4Y2FWD4"/>
<evidence type="ECO:0008006" key="4">
    <source>
        <dbReference type="Google" id="ProtNLM"/>
    </source>
</evidence>